<dbReference type="Pfam" id="PF14416">
    <property type="entry name" value="PMR5N"/>
    <property type="match status" value="1"/>
</dbReference>
<evidence type="ECO:0000313" key="10">
    <source>
        <dbReference type="Proteomes" id="UP000327157"/>
    </source>
</evidence>
<dbReference type="AlphaFoldDB" id="A0A5N5GDU1"/>
<dbReference type="GO" id="GO:0016020">
    <property type="term" value="C:membrane"/>
    <property type="evidence" value="ECO:0007669"/>
    <property type="project" value="UniProtKB-SubCell"/>
</dbReference>
<dbReference type="InterPro" id="IPR026057">
    <property type="entry name" value="TBL_C"/>
</dbReference>
<dbReference type="PANTHER" id="PTHR32285:SF38">
    <property type="entry name" value="OS01G0614300 PROTEIN"/>
    <property type="match status" value="1"/>
</dbReference>
<evidence type="ECO:0000256" key="3">
    <source>
        <dbReference type="ARBA" id="ARBA00022692"/>
    </source>
</evidence>
<gene>
    <name evidence="9" type="ORF">D8674_019664</name>
</gene>
<sequence>MYLLSQTPNLGGGVSEGVCRNKLVLNSPPQLSSTPPAMDNISPVSRGWRLCMVASCISCIIPIFFLKHSHDSVNLSILGSTDIASTISINESDANIQFLQQGYFEEHVTQLNEEDKCNIFDGKWVYNPKGSPMYKGAQCPFLSDQVSCQRNGRSDFIYEKWSWEAKGCKIPRFDATDMLERLRGKRVIIVGDSLNRNQWESLACLLYSALPPSQTLVDVKSGIYKVFTAKAYNFSVEFYWSPFLMQQNVNQDSGARILRLDRVATSAMKWIGADIMLFNTGHWWVHHGKSKTWDLFQYEGKTVENMDIESAFDMAMNTWARWVDQNVDATKTRVFFRSISPEHKGKHWCYNKTQPIEDDSYETTFPGKIIKVVERTMQRMKTPVTYLNITKLSQHRRDAHPAVYATKKWKQLLALQNRKPETYADCSHWCLPGLPDTWNRLLYVSLVLDTSKVILSS</sequence>
<name>A0A5N5GDU1_9ROSA</name>
<dbReference type="Pfam" id="PF13839">
    <property type="entry name" value="PC-Esterase"/>
    <property type="match status" value="1"/>
</dbReference>
<dbReference type="GO" id="GO:0005794">
    <property type="term" value="C:Golgi apparatus"/>
    <property type="evidence" value="ECO:0007669"/>
    <property type="project" value="TreeGrafter"/>
</dbReference>
<comment type="caution">
    <text evidence="9">The sequence shown here is derived from an EMBL/GenBank/DDBJ whole genome shotgun (WGS) entry which is preliminary data.</text>
</comment>
<evidence type="ECO:0000259" key="8">
    <source>
        <dbReference type="Pfam" id="PF14416"/>
    </source>
</evidence>
<evidence type="ECO:0000256" key="1">
    <source>
        <dbReference type="ARBA" id="ARBA00004167"/>
    </source>
</evidence>
<evidence type="ECO:0000259" key="7">
    <source>
        <dbReference type="Pfam" id="PF13839"/>
    </source>
</evidence>
<keyword evidence="4" id="KW-0735">Signal-anchor</keyword>
<reference evidence="9 10" key="1">
    <citation type="submission" date="2019-09" db="EMBL/GenBank/DDBJ databases">
        <authorList>
            <person name="Ou C."/>
        </authorList>
    </citation>
    <scope>NUCLEOTIDE SEQUENCE [LARGE SCALE GENOMIC DNA]</scope>
    <source>
        <strain evidence="9">S2</strain>
        <tissue evidence="9">Leaf</tissue>
    </source>
</reference>
<evidence type="ECO:0000256" key="6">
    <source>
        <dbReference type="ARBA" id="ARBA00023136"/>
    </source>
</evidence>
<reference evidence="9 10" key="3">
    <citation type="submission" date="2019-11" db="EMBL/GenBank/DDBJ databases">
        <title>A de novo genome assembly of a pear dwarfing rootstock.</title>
        <authorList>
            <person name="Wang F."/>
            <person name="Wang J."/>
            <person name="Li S."/>
            <person name="Zhang Y."/>
            <person name="Fang M."/>
            <person name="Ma L."/>
            <person name="Zhao Y."/>
            <person name="Jiang S."/>
        </authorList>
    </citation>
    <scope>NUCLEOTIDE SEQUENCE [LARGE SCALE GENOMIC DNA]</scope>
    <source>
        <strain evidence="9">S2</strain>
        <tissue evidence="9">Leaf</tissue>
    </source>
</reference>
<dbReference type="GO" id="GO:0016413">
    <property type="term" value="F:O-acetyltransferase activity"/>
    <property type="evidence" value="ECO:0007669"/>
    <property type="project" value="InterPro"/>
</dbReference>
<feature type="domain" description="Trichome birefringence-like N-terminal" evidence="8">
    <location>
        <begin position="116"/>
        <end position="169"/>
    </location>
</feature>
<dbReference type="InterPro" id="IPR025846">
    <property type="entry name" value="TBL_N"/>
</dbReference>
<organism evidence="9 10">
    <name type="scientific">Pyrus ussuriensis x Pyrus communis</name>
    <dbReference type="NCBI Taxonomy" id="2448454"/>
    <lineage>
        <taxon>Eukaryota</taxon>
        <taxon>Viridiplantae</taxon>
        <taxon>Streptophyta</taxon>
        <taxon>Embryophyta</taxon>
        <taxon>Tracheophyta</taxon>
        <taxon>Spermatophyta</taxon>
        <taxon>Magnoliopsida</taxon>
        <taxon>eudicotyledons</taxon>
        <taxon>Gunneridae</taxon>
        <taxon>Pentapetalae</taxon>
        <taxon>rosids</taxon>
        <taxon>fabids</taxon>
        <taxon>Rosales</taxon>
        <taxon>Rosaceae</taxon>
        <taxon>Amygdaloideae</taxon>
        <taxon>Maleae</taxon>
        <taxon>Pyrus</taxon>
    </lineage>
</organism>
<reference evidence="10" key="2">
    <citation type="submission" date="2019-10" db="EMBL/GenBank/DDBJ databases">
        <title>A de novo genome assembly of a pear dwarfing rootstock.</title>
        <authorList>
            <person name="Wang F."/>
            <person name="Wang J."/>
            <person name="Li S."/>
            <person name="Zhang Y."/>
            <person name="Fang M."/>
            <person name="Ma L."/>
            <person name="Zhao Y."/>
            <person name="Jiang S."/>
        </authorList>
    </citation>
    <scope>NUCLEOTIDE SEQUENCE [LARGE SCALE GENOMIC DNA]</scope>
</reference>
<comment type="similarity">
    <text evidence="2">Belongs to the PC-esterase family. TBL subfamily.</text>
</comment>
<evidence type="ECO:0000256" key="4">
    <source>
        <dbReference type="ARBA" id="ARBA00022968"/>
    </source>
</evidence>
<keyword evidence="10" id="KW-1185">Reference proteome</keyword>
<protein>
    <submittedName>
        <fullName evidence="9">Protein trichome birefringence-like 42</fullName>
    </submittedName>
</protein>
<comment type="subcellular location">
    <subcellularLocation>
        <location evidence="1">Membrane</location>
        <topology evidence="1">Single-pass membrane protein</topology>
    </subcellularLocation>
</comment>
<evidence type="ECO:0000256" key="5">
    <source>
        <dbReference type="ARBA" id="ARBA00022989"/>
    </source>
</evidence>
<accession>A0A5N5GDU1</accession>
<feature type="domain" description="Trichome birefringence-like C-terminal" evidence="7">
    <location>
        <begin position="170"/>
        <end position="443"/>
    </location>
</feature>
<dbReference type="InterPro" id="IPR029962">
    <property type="entry name" value="TBL"/>
</dbReference>
<proteinExistence type="inferred from homology"/>
<dbReference type="OrthoDB" id="737117at2759"/>
<dbReference type="PANTHER" id="PTHR32285">
    <property type="entry name" value="PROTEIN TRICHOME BIREFRINGENCE-LIKE 9-RELATED"/>
    <property type="match status" value="1"/>
</dbReference>
<keyword evidence="5" id="KW-1133">Transmembrane helix</keyword>
<keyword evidence="6" id="KW-0472">Membrane</keyword>
<dbReference type="Proteomes" id="UP000327157">
    <property type="component" value="Chromosome 17"/>
</dbReference>
<evidence type="ECO:0000313" key="9">
    <source>
        <dbReference type="EMBL" id="KAB2611632.1"/>
    </source>
</evidence>
<dbReference type="EMBL" id="SMOL01000487">
    <property type="protein sequence ID" value="KAB2611632.1"/>
    <property type="molecule type" value="Genomic_DNA"/>
</dbReference>
<evidence type="ECO:0000256" key="2">
    <source>
        <dbReference type="ARBA" id="ARBA00007727"/>
    </source>
</evidence>
<keyword evidence="3" id="KW-0812">Transmembrane</keyword>